<dbReference type="InterPro" id="IPR023631">
    <property type="entry name" value="Amidase_dom"/>
</dbReference>
<dbReference type="EMBL" id="CP042817">
    <property type="protein sequence ID" value="QEJ97301.1"/>
    <property type="molecule type" value="Genomic_DNA"/>
</dbReference>
<dbReference type="GO" id="GO:0005524">
    <property type="term" value="F:ATP binding"/>
    <property type="evidence" value="ECO:0007669"/>
    <property type="project" value="UniProtKB-KW"/>
</dbReference>
<evidence type="ECO:0000256" key="1">
    <source>
        <dbReference type="ARBA" id="ARBA00008069"/>
    </source>
</evidence>
<dbReference type="HAMAP" id="MF_00120">
    <property type="entry name" value="GatA"/>
    <property type="match status" value="1"/>
</dbReference>
<evidence type="ECO:0000313" key="15">
    <source>
        <dbReference type="Proteomes" id="UP000042527"/>
    </source>
</evidence>
<feature type="domain" description="Amidase" evidence="12">
    <location>
        <begin position="40"/>
        <end position="474"/>
    </location>
</feature>
<evidence type="ECO:0000313" key="16">
    <source>
        <dbReference type="Proteomes" id="UP000323594"/>
    </source>
</evidence>
<evidence type="ECO:0000313" key="13">
    <source>
        <dbReference type="EMBL" id="CEM61740.1"/>
    </source>
</evidence>
<feature type="active site" description="Charge relay system" evidence="10">
    <location>
        <position position="157"/>
    </location>
</feature>
<dbReference type="AlphaFoldDB" id="A0A0B7GXQ5"/>
<dbReference type="EMBL" id="CDNC01000013">
    <property type="protein sequence ID" value="CEM61740.1"/>
    <property type="molecule type" value="Genomic_DNA"/>
</dbReference>
<evidence type="ECO:0000259" key="12">
    <source>
        <dbReference type="Pfam" id="PF01425"/>
    </source>
</evidence>
<evidence type="ECO:0000313" key="14">
    <source>
        <dbReference type="EMBL" id="QEJ97301.1"/>
    </source>
</evidence>
<dbReference type="GO" id="GO:0016740">
    <property type="term" value="F:transferase activity"/>
    <property type="evidence" value="ECO:0007669"/>
    <property type="project" value="UniProtKB-KW"/>
</dbReference>
<keyword evidence="7 10" id="KW-0067">ATP-binding</keyword>
<evidence type="ECO:0000256" key="5">
    <source>
        <dbReference type="ARBA" id="ARBA00022598"/>
    </source>
</evidence>
<accession>A0A0B7GXQ5</accession>
<dbReference type="GO" id="GO:0030956">
    <property type="term" value="C:glutamyl-tRNA(Gln) amidotransferase complex"/>
    <property type="evidence" value="ECO:0007669"/>
    <property type="project" value="InterPro"/>
</dbReference>
<dbReference type="SUPFAM" id="SSF75304">
    <property type="entry name" value="Amidase signature (AS) enzymes"/>
    <property type="match status" value="1"/>
</dbReference>
<keyword evidence="6 10" id="KW-0547">Nucleotide-binding</keyword>
<evidence type="ECO:0000256" key="11">
    <source>
        <dbReference type="SAM" id="MobiDB-lite"/>
    </source>
</evidence>
<dbReference type="InterPro" id="IPR020556">
    <property type="entry name" value="Amidase_CS"/>
</dbReference>
<reference evidence="13" key="1">
    <citation type="submission" date="2015-01" db="EMBL/GenBank/DDBJ databases">
        <authorList>
            <person name="Xiang T."/>
            <person name="Song Y."/>
            <person name="Huang L."/>
            <person name="Wang B."/>
            <person name="Wu P."/>
        </authorList>
    </citation>
    <scope>NUCLEOTIDE SEQUENCE [LARGE SCALE GENOMIC DNA]</scope>
    <source>
        <strain evidence="13">V1</strain>
    </source>
</reference>
<dbReference type="Proteomes" id="UP000323594">
    <property type="component" value="Chromosome"/>
</dbReference>
<keyword evidence="8 10" id="KW-0648">Protein biosynthesis</keyword>
<evidence type="ECO:0000256" key="2">
    <source>
        <dbReference type="ARBA" id="ARBA00011123"/>
    </source>
</evidence>
<evidence type="ECO:0000256" key="10">
    <source>
        <dbReference type="HAMAP-Rule" id="MF_00120"/>
    </source>
</evidence>
<keyword evidence="5 10" id="KW-0436">Ligase</keyword>
<evidence type="ECO:0000256" key="9">
    <source>
        <dbReference type="ARBA" id="ARBA00047407"/>
    </source>
</evidence>
<dbReference type="GO" id="GO:0050567">
    <property type="term" value="F:glutaminyl-tRNA synthase (glutamine-hydrolyzing) activity"/>
    <property type="evidence" value="ECO:0007669"/>
    <property type="project" value="UniProtKB-UniRule"/>
</dbReference>
<dbReference type="GO" id="GO:0006412">
    <property type="term" value="P:translation"/>
    <property type="evidence" value="ECO:0007669"/>
    <property type="project" value="UniProtKB-UniRule"/>
</dbReference>
<reference evidence="14 16" key="3">
    <citation type="submission" date="2019-08" db="EMBL/GenBank/DDBJ databases">
        <authorList>
            <person name="Kuhnert P."/>
        </authorList>
    </citation>
    <scope>NUCLEOTIDE SEQUENCE [LARGE SCALE GENOMIC DNA]</scope>
    <source>
        <strain evidence="14 16">B36.5</strain>
    </source>
</reference>
<dbReference type="EC" id="6.3.5.7" evidence="3 10"/>
<dbReference type="PANTHER" id="PTHR11895">
    <property type="entry name" value="TRANSAMIDASE"/>
    <property type="match status" value="1"/>
</dbReference>
<dbReference type="PANTHER" id="PTHR11895:SF151">
    <property type="entry name" value="GLUTAMYL-TRNA(GLN) AMIDOTRANSFERASE SUBUNIT A"/>
    <property type="match status" value="1"/>
</dbReference>
<evidence type="ECO:0000256" key="3">
    <source>
        <dbReference type="ARBA" id="ARBA00012739"/>
    </source>
</evidence>
<comment type="similarity">
    <text evidence="1 10">Belongs to the amidase family. GatA subfamily.</text>
</comment>
<feature type="active site" description="Charge relay system" evidence="10">
    <location>
        <position position="82"/>
    </location>
</feature>
<dbReference type="PROSITE" id="PS00571">
    <property type="entry name" value="AMIDASES"/>
    <property type="match status" value="1"/>
</dbReference>
<dbReference type="Proteomes" id="UP000042527">
    <property type="component" value="Unassembled WGS sequence"/>
</dbReference>
<sequence length="485" mass="52753">MDICNLNFSELKQKLDSRELSSLEIVQAFKKAYEDDAKNDLPLNGFIEFFSDAEEKAKKADEERGSGGAADKPLLGLPFAVKDNISIKGEACTCCSKILQGYTAPFNATVIERLLAAGAIPIGRTNMDEFAMGSSTEYSIYGPSRNPIDRSRTTGGSSGGSAAVVAGSQAPLSLGTETGGSVRLPASYCGLYGLKPTYGTLSRYGVVAFGSSLDQVGLFAKSADDIALALSVMVGKDARDETSADIDFAGLSSIQPFSKEELKNIKVALPKEFIHQKALAADVSKAMVDFFDWLRMSGVQTQEIDLPVLDAAVPVYYVIAVSEAASNLMRFDGIRYGLREDPGKGYDELYIATRSDGFGPEVKRRIITGNYVLSHHFSGDCYEKSLHVRARIERETSETLRHYDFICSPTAPTPAFKLGEKINDPVTMYLSDLFTTFVNLARVPSVSVPSGMTENGLPIGMQIVGKHFDEKNILRLAKTWEIEHK</sequence>
<name>A0A0B7GXQ5_TREPH</name>
<evidence type="ECO:0000256" key="4">
    <source>
        <dbReference type="ARBA" id="ARBA00014428"/>
    </source>
</evidence>
<reference evidence="15" key="2">
    <citation type="submission" date="2015-01" db="EMBL/GenBank/DDBJ databases">
        <authorList>
            <person name="Manzoor Shahid"/>
            <person name="Zubair Saima"/>
        </authorList>
    </citation>
    <scope>NUCLEOTIDE SEQUENCE [LARGE SCALE GENOMIC DNA]</scope>
    <source>
        <strain evidence="15">V1</strain>
    </source>
</reference>
<dbReference type="OrthoDB" id="9811471at2"/>
<dbReference type="NCBIfam" id="TIGR00132">
    <property type="entry name" value="gatA"/>
    <property type="match status" value="1"/>
</dbReference>
<comment type="subunit">
    <text evidence="2 10">Heterotrimer of A, B and C subunits.</text>
</comment>
<dbReference type="Gene3D" id="3.90.1300.10">
    <property type="entry name" value="Amidase signature (AS) domain"/>
    <property type="match status" value="1"/>
</dbReference>
<keyword evidence="13" id="KW-0808">Transferase</keyword>
<dbReference type="InterPro" id="IPR004412">
    <property type="entry name" value="GatA"/>
</dbReference>
<dbReference type="InterPro" id="IPR000120">
    <property type="entry name" value="Amidase"/>
</dbReference>
<evidence type="ECO:0000256" key="6">
    <source>
        <dbReference type="ARBA" id="ARBA00022741"/>
    </source>
</evidence>
<comment type="function">
    <text evidence="10">Allows the formation of correctly charged Gln-tRNA(Gln) through the transamidation of misacylated Glu-tRNA(Gln) in organisms which lack glutaminyl-tRNA synthetase. The reaction takes place in the presence of glutamine and ATP through an activated gamma-phospho-Glu-tRNA(Gln).</text>
</comment>
<feature type="active site" description="Acyl-ester intermediate" evidence="10">
    <location>
        <position position="181"/>
    </location>
</feature>
<dbReference type="InterPro" id="IPR036928">
    <property type="entry name" value="AS_sf"/>
</dbReference>
<keyword evidence="15" id="KW-1185">Reference proteome</keyword>
<protein>
    <recommendedName>
        <fullName evidence="4 10">Glutamyl-tRNA(Gln) amidotransferase subunit A</fullName>
        <shortName evidence="10">Glu-ADT subunit A</shortName>
        <ecNumber evidence="3 10">6.3.5.7</ecNumber>
    </recommendedName>
</protein>
<feature type="region of interest" description="Disordered" evidence="11">
    <location>
        <begin position="142"/>
        <end position="162"/>
    </location>
</feature>
<evidence type="ECO:0000256" key="8">
    <source>
        <dbReference type="ARBA" id="ARBA00022917"/>
    </source>
</evidence>
<organism evidence="13 15">
    <name type="scientific">Treponema phagedenis</name>
    <dbReference type="NCBI Taxonomy" id="162"/>
    <lineage>
        <taxon>Bacteria</taxon>
        <taxon>Pseudomonadati</taxon>
        <taxon>Spirochaetota</taxon>
        <taxon>Spirochaetia</taxon>
        <taxon>Spirochaetales</taxon>
        <taxon>Treponemataceae</taxon>
        <taxon>Treponema</taxon>
    </lineage>
</organism>
<proteinExistence type="inferred from homology"/>
<gene>
    <name evidence="10 13" type="primary">gatA</name>
    <name evidence="14" type="ORF">FUT82_04390</name>
    <name evidence="13" type="ORF">TPHV1_200030</name>
</gene>
<evidence type="ECO:0000256" key="7">
    <source>
        <dbReference type="ARBA" id="ARBA00022840"/>
    </source>
</evidence>
<comment type="catalytic activity">
    <reaction evidence="9 10">
        <text>L-glutamyl-tRNA(Gln) + L-glutamine + ATP + H2O = L-glutaminyl-tRNA(Gln) + L-glutamate + ADP + phosphate + H(+)</text>
        <dbReference type="Rhea" id="RHEA:17521"/>
        <dbReference type="Rhea" id="RHEA-COMP:9681"/>
        <dbReference type="Rhea" id="RHEA-COMP:9684"/>
        <dbReference type="ChEBI" id="CHEBI:15377"/>
        <dbReference type="ChEBI" id="CHEBI:15378"/>
        <dbReference type="ChEBI" id="CHEBI:29985"/>
        <dbReference type="ChEBI" id="CHEBI:30616"/>
        <dbReference type="ChEBI" id="CHEBI:43474"/>
        <dbReference type="ChEBI" id="CHEBI:58359"/>
        <dbReference type="ChEBI" id="CHEBI:78520"/>
        <dbReference type="ChEBI" id="CHEBI:78521"/>
        <dbReference type="ChEBI" id="CHEBI:456216"/>
        <dbReference type="EC" id="6.3.5.7"/>
    </reaction>
</comment>
<dbReference type="RefSeq" id="WP_002698715.1">
    <property type="nucleotide sequence ID" value="NZ_CDNC01000013.1"/>
</dbReference>
<dbReference type="Pfam" id="PF01425">
    <property type="entry name" value="Amidase"/>
    <property type="match status" value="1"/>
</dbReference>
<dbReference type="GeneID" id="57754171"/>